<dbReference type="InterPro" id="IPR009057">
    <property type="entry name" value="Homeodomain-like_sf"/>
</dbReference>
<evidence type="ECO:0000256" key="2">
    <source>
        <dbReference type="PROSITE-ProRule" id="PRU00335"/>
    </source>
</evidence>
<name>A0A4R6BZZ5_9STAP</name>
<dbReference type="GO" id="GO:0003677">
    <property type="term" value="F:DNA binding"/>
    <property type="evidence" value="ECO:0007669"/>
    <property type="project" value="UniProtKB-UniRule"/>
</dbReference>
<dbReference type="EMBL" id="SCWF01000005">
    <property type="protein sequence ID" value="TDM14195.1"/>
    <property type="molecule type" value="Genomic_DNA"/>
</dbReference>
<dbReference type="PANTHER" id="PTHR43479:SF11">
    <property type="entry name" value="ACREF_ENVCD OPERON REPRESSOR-RELATED"/>
    <property type="match status" value="1"/>
</dbReference>
<comment type="caution">
    <text evidence="4">The sequence shown here is derived from an EMBL/GenBank/DDBJ whole genome shotgun (WGS) entry which is preliminary data.</text>
</comment>
<dbReference type="RefSeq" id="WP_133451735.1">
    <property type="nucleotide sequence ID" value="NZ_SCWF01000005.1"/>
</dbReference>
<sequence>MLIFSKIKLLLITTLDEMLKDVTIEDITTTSIVQKSGITRSTFYTHYKDKYALFEDLVLYIYSEIINNLRFKAEFSSNQELLEQFKDNYVRTLHQLYGHRHIFAQIPARSRLTVIRSGIDFSKEHFLDQFKKMNFDSPLTTEYAVNFFLSGLFLTYELWINNQFDLPIDELSDQLTQLTAVQFNLCD</sequence>
<dbReference type="PANTHER" id="PTHR43479">
    <property type="entry name" value="ACREF/ENVCD OPERON REPRESSOR-RELATED"/>
    <property type="match status" value="1"/>
</dbReference>
<organism evidence="4 5">
    <name type="scientific">Macrococcus bovicus</name>
    <dbReference type="NCBI Taxonomy" id="69968"/>
    <lineage>
        <taxon>Bacteria</taxon>
        <taxon>Bacillati</taxon>
        <taxon>Bacillota</taxon>
        <taxon>Bacilli</taxon>
        <taxon>Bacillales</taxon>
        <taxon>Staphylococcaceae</taxon>
        <taxon>Macrococcus</taxon>
    </lineage>
</organism>
<feature type="DNA-binding region" description="H-T-H motif" evidence="2">
    <location>
        <begin position="28"/>
        <end position="47"/>
    </location>
</feature>
<protein>
    <submittedName>
        <fullName evidence="4">TetR/AcrR family transcriptional regulator</fullName>
    </submittedName>
</protein>
<proteinExistence type="predicted"/>
<accession>A0A4R6BZZ5</accession>
<evidence type="ECO:0000313" key="4">
    <source>
        <dbReference type="EMBL" id="TDM14195.1"/>
    </source>
</evidence>
<keyword evidence="5" id="KW-1185">Reference proteome</keyword>
<dbReference type="SUPFAM" id="SSF46689">
    <property type="entry name" value="Homeodomain-like"/>
    <property type="match status" value="1"/>
</dbReference>
<dbReference type="OrthoDB" id="9810250at2"/>
<dbReference type="InterPro" id="IPR050624">
    <property type="entry name" value="HTH-type_Tx_Regulator"/>
</dbReference>
<feature type="domain" description="HTH tetR-type" evidence="3">
    <location>
        <begin position="5"/>
        <end position="65"/>
    </location>
</feature>
<gene>
    <name evidence="4" type="ORF">ERX55_06380</name>
</gene>
<evidence type="ECO:0000256" key="1">
    <source>
        <dbReference type="ARBA" id="ARBA00023125"/>
    </source>
</evidence>
<dbReference type="PROSITE" id="PS50977">
    <property type="entry name" value="HTH_TETR_2"/>
    <property type="match status" value="1"/>
</dbReference>
<reference evidence="4 5" key="1">
    <citation type="submission" date="2019-01" db="EMBL/GenBank/DDBJ databases">
        <title>Draft genome sequences of the type strains of six Macrococcus species.</title>
        <authorList>
            <person name="Mazhar S."/>
            <person name="Altermann E."/>
            <person name="Hill C."/>
            <person name="Mcauliffe O."/>
        </authorList>
    </citation>
    <scope>NUCLEOTIDE SEQUENCE [LARGE SCALE GENOMIC DNA]</scope>
    <source>
        <strain evidence="4 5">ATCC 51825</strain>
    </source>
</reference>
<dbReference type="InterPro" id="IPR001647">
    <property type="entry name" value="HTH_TetR"/>
</dbReference>
<dbReference type="Gene3D" id="1.10.357.10">
    <property type="entry name" value="Tetracycline Repressor, domain 2"/>
    <property type="match status" value="1"/>
</dbReference>
<evidence type="ECO:0000259" key="3">
    <source>
        <dbReference type="PROSITE" id="PS50977"/>
    </source>
</evidence>
<evidence type="ECO:0000313" key="5">
    <source>
        <dbReference type="Proteomes" id="UP000294843"/>
    </source>
</evidence>
<dbReference type="Proteomes" id="UP000294843">
    <property type="component" value="Unassembled WGS sequence"/>
</dbReference>
<keyword evidence="1 2" id="KW-0238">DNA-binding</keyword>
<dbReference type="AlphaFoldDB" id="A0A4R6BZZ5"/>